<accession>A0ABT8RE04</accession>
<reference evidence="1" key="1">
    <citation type="submission" date="2023-07" db="EMBL/GenBank/DDBJ databases">
        <title>The genome sequence of Rhodocytophaga aerolata KACC 12507.</title>
        <authorList>
            <person name="Zhang X."/>
        </authorList>
    </citation>
    <scope>NUCLEOTIDE SEQUENCE</scope>
    <source>
        <strain evidence="1">KACC 12507</strain>
    </source>
</reference>
<name>A0ABT8RE04_9BACT</name>
<proteinExistence type="predicted"/>
<evidence type="ECO:0000313" key="1">
    <source>
        <dbReference type="EMBL" id="MDO1450199.1"/>
    </source>
</evidence>
<organism evidence="1 2">
    <name type="scientific">Rhodocytophaga aerolata</name>
    <dbReference type="NCBI Taxonomy" id="455078"/>
    <lineage>
        <taxon>Bacteria</taxon>
        <taxon>Pseudomonadati</taxon>
        <taxon>Bacteroidota</taxon>
        <taxon>Cytophagia</taxon>
        <taxon>Cytophagales</taxon>
        <taxon>Rhodocytophagaceae</taxon>
        <taxon>Rhodocytophaga</taxon>
    </lineage>
</organism>
<sequence length="168" mass="18135">MAGFNLGYPVGFFSSFARVSGGRGVNTVSATEATAKVATQSPRALSCSGPVDEASKLAANAERNIALGVTEHLDDFARNVGGTTWKTWGNKDFQSQFLSTINDPANRIHFNLTGPDGRMINAWQAVTEGSKGVSSRATSWELFQIYSNPNALKRTTFYYNGEVVPSPY</sequence>
<comment type="caution">
    <text evidence="1">The sequence shown here is derived from an EMBL/GenBank/DDBJ whole genome shotgun (WGS) entry which is preliminary data.</text>
</comment>
<dbReference type="RefSeq" id="WP_302041002.1">
    <property type="nucleotide sequence ID" value="NZ_JAUKPO010000027.1"/>
</dbReference>
<evidence type="ECO:0000313" key="2">
    <source>
        <dbReference type="Proteomes" id="UP001168528"/>
    </source>
</evidence>
<keyword evidence="2" id="KW-1185">Reference proteome</keyword>
<protein>
    <recommendedName>
        <fullName evidence="3">Bacterial CdiA-CT RNAse A domain-containing protein</fullName>
    </recommendedName>
</protein>
<dbReference type="EMBL" id="JAUKPO010000027">
    <property type="protein sequence ID" value="MDO1450199.1"/>
    <property type="molecule type" value="Genomic_DNA"/>
</dbReference>
<evidence type="ECO:0008006" key="3">
    <source>
        <dbReference type="Google" id="ProtNLM"/>
    </source>
</evidence>
<dbReference type="Proteomes" id="UP001168528">
    <property type="component" value="Unassembled WGS sequence"/>
</dbReference>
<gene>
    <name evidence="1" type="ORF">Q0590_28220</name>
</gene>